<evidence type="ECO:0000313" key="2">
    <source>
        <dbReference type="EMBL" id="HIU48807.1"/>
    </source>
</evidence>
<reference evidence="2" key="2">
    <citation type="journal article" date="2021" name="PeerJ">
        <title>Extensive microbial diversity within the chicken gut microbiome revealed by metagenomics and culture.</title>
        <authorList>
            <person name="Gilroy R."/>
            <person name="Ravi A."/>
            <person name="Getino M."/>
            <person name="Pursley I."/>
            <person name="Horton D.L."/>
            <person name="Alikhan N.F."/>
            <person name="Baker D."/>
            <person name="Gharbi K."/>
            <person name="Hall N."/>
            <person name="Watson M."/>
            <person name="Adriaenssens E.M."/>
            <person name="Foster-Nyarko E."/>
            <person name="Jarju S."/>
            <person name="Secka A."/>
            <person name="Antonio M."/>
            <person name="Oren A."/>
            <person name="Chaudhuri R.R."/>
            <person name="La Ragione R."/>
            <person name="Hildebrand F."/>
            <person name="Pallen M.J."/>
        </authorList>
    </citation>
    <scope>NUCLEOTIDE SEQUENCE</scope>
    <source>
        <strain evidence="2">ChiSjej4B22-9803</strain>
    </source>
</reference>
<comment type="caution">
    <text evidence="2">The sequence shown here is derived from an EMBL/GenBank/DDBJ whole genome shotgun (WGS) entry which is preliminary data.</text>
</comment>
<proteinExistence type="predicted"/>
<organism evidence="2 3">
    <name type="scientific">Candidatus Avimonoglobus intestinipullorum</name>
    <dbReference type="NCBI Taxonomy" id="2840699"/>
    <lineage>
        <taxon>Bacteria</taxon>
        <taxon>Bacillati</taxon>
        <taxon>Bacillota</taxon>
        <taxon>Clostridia</taxon>
        <taxon>Eubacteriales</taxon>
        <taxon>Candidatus Avimonoglobus</taxon>
    </lineage>
</organism>
<dbReference type="Proteomes" id="UP000824111">
    <property type="component" value="Unassembled WGS sequence"/>
</dbReference>
<dbReference type="EMBL" id="DVND01000143">
    <property type="protein sequence ID" value="HIU48807.1"/>
    <property type="molecule type" value="Genomic_DNA"/>
</dbReference>
<name>A0A9D1LVM8_9FIRM</name>
<dbReference type="AlphaFoldDB" id="A0A9D1LVM8"/>
<feature type="region of interest" description="Disordered" evidence="1">
    <location>
        <begin position="62"/>
        <end position="84"/>
    </location>
</feature>
<accession>A0A9D1LVM8</accession>
<evidence type="ECO:0000256" key="1">
    <source>
        <dbReference type="SAM" id="MobiDB-lite"/>
    </source>
</evidence>
<feature type="compositionally biased region" description="Basic and acidic residues" evidence="1">
    <location>
        <begin position="64"/>
        <end position="84"/>
    </location>
</feature>
<reference evidence="2" key="1">
    <citation type="submission" date="2020-10" db="EMBL/GenBank/DDBJ databases">
        <authorList>
            <person name="Gilroy R."/>
        </authorList>
    </citation>
    <scope>NUCLEOTIDE SEQUENCE</scope>
    <source>
        <strain evidence="2">ChiSjej4B22-9803</strain>
    </source>
</reference>
<sequence length="84" mass="9784">MEKLFLNDGCVRIYFDNSKLQRVLHHVYDVEQDGRFMRINCTDGMYYIANLNNVALVELAPNMKQDKQKEAPRNSGTKEGKTCR</sequence>
<gene>
    <name evidence="2" type="ORF">IAB04_05540</name>
</gene>
<evidence type="ECO:0000313" key="3">
    <source>
        <dbReference type="Proteomes" id="UP000824111"/>
    </source>
</evidence>
<protein>
    <submittedName>
        <fullName evidence="2">Uncharacterized protein</fullName>
    </submittedName>
</protein>